<dbReference type="Pfam" id="PF00027">
    <property type="entry name" value="cNMP_binding"/>
    <property type="match status" value="1"/>
</dbReference>
<dbReference type="AlphaFoldDB" id="A0A4S4A0U6"/>
<sequence>MERLIRHIEKSVVLTPEEKEIIATTFHSKKLAKKEILHSEGSVCQYNYFIAKGCFRLYLITENGKEQVIQLGLENWWISDYSSYTSGRSSKFYIQALESSEVHYINRSEQEALFEKIPALESYFRKNLERAYAASLTRIEYLFLLSGEERYLQFVGTYPEFAQRIPQYILASFLGISPEYVSEVRKKRS</sequence>
<keyword evidence="3" id="KW-1185">Reference proteome</keyword>
<reference evidence="2 3" key="1">
    <citation type="submission" date="2019-04" db="EMBL/GenBank/DDBJ databases">
        <title>Flavobacterium sp. nov. isolated from construction timber.</title>
        <authorList>
            <person name="Lin S.-Y."/>
            <person name="Chang C.-T."/>
            <person name="Young C.-C."/>
        </authorList>
    </citation>
    <scope>NUCLEOTIDE SEQUENCE [LARGE SCALE GENOMIC DNA]</scope>
    <source>
        <strain evidence="2 3">CC-CTC003</strain>
    </source>
</reference>
<dbReference type="Proteomes" id="UP000307507">
    <property type="component" value="Unassembled WGS sequence"/>
</dbReference>
<name>A0A4S4A0U6_9FLAO</name>
<dbReference type="Gene3D" id="2.60.120.10">
    <property type="entry name" value="Jelly Rolls"/>
    <property type="match status" value="1"/>
</dbReference>
<evidence type="ECO:0000259" key="1">
    <source>
        <dbReference type="Pfam" id="PF00027"/>
    </source>
</evidence>
<dbReference type="InterPro" id="IPR014710">
    <property type="entry name" value="RmlC-like_jellyroll"/>
</dbReference>
<organism evidence="2 3">
    <name type="scientific">Flavobacterium supellecticarium</name>
    <dbReference type="NCBI Taxonomy" id="2565924"/>
    <lineage>
        <taxon>Bacteria</taxon>
        <taxon>Pseudomonadati</taxon>
        <taxon>Bacteroidota</taxon>
        <taxon>Flavobacteriia</taxon>
        <taxon>Flavobacteriales</taxon>
        <taxon>Flavobacteriaceae</taxon>
        <taxon>Flavobacterium</taxon>
    </lineage>
</organism>
<protein>
    <submittedName>
        <fullName evidence="2">Crp/Fnr family transcriptional regulator</fullName>
    </submittedName>
</protein>
<evidence type="ECO:0000313" key="3">
    <source>
        <dbReference type="Proteomes" id="UP000307507"/>
    </source>
</evidence>
<dbReference type="RefSeq" id="WP_136402882.1">
    <property type="nucleotide sequence ID" value="NZ_SSNZ01000002.1"/>
</dbReference>
<accession>A0A4S4A0U6</accession>
<dbReference type="SUPFAM" id="SSF51206">
    <property type="entry name" value="cAMP-binding domain-like"/>
    <property type="match status" value="1"/>
</dbReference>
<proteinExistence type="predicted"/>
<dbReference type="InterPro" id="IPR018490">
    <property type="entry name" value="cNMP-bd_dom_sf"/>
</dbReference>
<dbReference type="OrthoDB" id="1092431at2"/>
<comment type="caution">
    <text evidence="2">The sequence shown here is derived from an EMBL/GenBank/DDBJ whole genome shotgun (WGS) entry which is preliminary data.</text>
</comment>
<dbReference type="EMBL" id="SSNZ01000002">
    <property type="protein sequence ID" value="THF51898.1"/>
    <property type="molecule type" value="Genomic_DNA"/>
</dbReference>
<dbReference type="InterPro" id="IPR000595">
    <property type="entry name" value="cNMP-bd_dom"/>
</dbReference>
<evidence type="ECO:0000313" key="2">
    <source>
        <dbReference type="EMBL" id="THF51898.1"/>
    </source>
</evidence>
<dbReference type="CDD" id="cd00038">
    <property type="entry name" value="CAP_ED"/>
    <property type="match status" value="1"/>
</dbReference>
<feature type="domain" description="Cyclic nucleotide-binding" evidence="1">
    <location>
        <begin position="29"/>
        <end position="115"/>
    </location>
</feature>
<gene>
    <name evidence="2" type="ORF">E6C50_09105</name>
</gene>